<gene>
    <name evidence="1" type="ORF">Tci_022305</name>
</gene>
<sequence length="239" mass="26297">MSLSTISSDSMAESIILSALPTIAHDLAPVIESESEPFEDPTSPVDSTTLDLEVEPLRSPTASDYYVGLDFFEEDPLGDESSNDTSRTYESPLAQAVPAFRPQTSPIFPAFIIQLGQELPARFRITIITTIQTISQEMQITHTTISKYIITTIPYAATSYGTRRFPLGMDSILDTILKKELEDNRSTFKISKSSAAVARILPVTGETVKETIPLLVARLTSIEEEVTNLHGRVKELLDS</sequence>
<evidence type="ECO:0000313" key="1">
    <source>
        <dbReference type="EMBL" id="GEU50327.1"/>
    </source>
</evidence>
<dbReference type="AlphaFoldDB" id="A0A6L2KNM5"/>
<proteinExistence type="predicted"/>
<comment type="caution">
    <text evidence="1">The sequence shown here is derived from an EMBL/GenBank/DDBJ whole genome shotgun (WGS) entry which is preliminary data.</text>
</comment>
<accession>A0A6L2KNM5</accession>
<organism evidence="1">
    <name type="scientific">Tanacetum cinerariifolium</name>
    <name type="common">Dalmatian daisy</name>
    <name type="synonym">Chrysanthemum cinerariifolium</name>
    <dbReference type="NCBI Taxonomy" id="118510"/>
    <lineage>
        <taxon>Eukaryota</taxon>
        <taxon>Viridiplantae</taxon>
        <taxon>Streptophyta</taxon>
        <taxon>Embryophyta</taxon>
        <taxon>Tracheophyta</taxon>
        <taxon>Spermatophyta</taxon>
        <taxon>Magnoliopsida</taxon>
        <taxon>eudicotyledons</taxon>
        <taxon>Gunneridae</taxon>
        <taxon>Pentapetalae</taxon>
        <taxon>asterids</taxon>
        <taxon>campanulids</taxon>
        <taxon>Asterales</taxon>
        <taxon>Asteraceae</taxon>
        <taxon>Asteroideae</taxon>
        <taxon>Anthemideae</taxon>
        <taxon>Anthemidinae</taxon>
        <taxon>Tanacetum</taxon>
    </lineage>
</organism>
<name>A0A6L2KNM5_TANCI</name>
<protein>
    <submittedName>
        <fullName evidence="1">Uncharacterized protein</fullName>
    </submittedName>
</protein>
<dbReference type="EMBL" id="BKCJ010002698">
    <property type="protein sequence ID" value="GEU50327.1"/>
    <property type="molecule type" value="Genomic_DNA"/>
</dbReference>
<reference evidence="1" key="1">
    <citation type="journal article" date="2019" name="Sci. Rep.">
        <title>Draft genome of Tanacetum cinerariifolium, the natural source of mosquito coil.</title>
        <authorList>
            <person name="Yamashiro T."/>
            <person name="Shiraishi A."/>
            <person name="Satake H."/>
            <person name="Nakayama K."/>
        </authorList>
    </citation>
    <scope>NUCLEOTIDE SEQUENCE</scope>
</reference>